<dbReference type="AlphaFoldDB" id="A0AAV6KXC3"/>
<feature type="region of interest" description="Disordered" evidence="1">
    <location>
        <begin position="120"/>
        <end position="145"/>
    </location>
</feature>
<proteinExistence type="predicted"/>
<evidence type="ECO:0000256" key="1">
    <source>
        <dbReference type="SAM" id="MobiDB-lite"/>
    </source>
</evidence>
<keyword evidence="3" id="KW-1185">Reference proteome</keyword>
<feature type="compositionally biased region" description="Low complexity" evidence="1">
    <location>
        <begin position="80"/>
        <end position="106"/>
    </location>
</feature>
<evidence type="ECO:0000313" key="3">
    <source>
        <dbReference type="Proteomes" id="UP000823749"/>
    </source>
</evidence>
<accession>A0AAV6KXC3</accession>
<sequence length="145" mass="16157">MTMNSTFYLPILFENPIPLAAASLLYPIPNRQTPSPLSLSLNPQLLPPPPSILNRLIDIEAVVEHSQRWPPLDPHPEPPSSSSAATSASTSSRRPTASSPRSVTTTTIYRAPLRSVLIIAVRGRTRDGEKTREREREREREKTIK</sequence>
<feature type="compositionally biased region" description="Basic and acidic residues" evidence="1">
    <location>
        <begin position="124"/>
        <end position="145"/>
    </location>
</feature>
<name>A0AAV6KXC3_9ERIC</name>
<reference evidence="2" key="1">
    <citation type="submission" date="2020-08" db="EMBL/GenBank/DDBJ databases">
        <title>Plant Genome Project.</title>
        <authorList>
            <person name="Zhang R.-G."/>
        </authorList>
    </citation>
    <scope>NUCLEOTIDE SEQUENCE</scope>
    <source>
        <strain evidence="2">WSP0</strain>
        <tissue evidence="2">Leaf</tissue>
    </source>
</reference>
<dbReference type="EMBL" id="JACTNZ010000003">
    <property type="protein sequence ID" value="KAG5557347.1"/>
    <property type="molecule type" value="Genomic_DNA"/>
</dbReference>
<gene>
    <name evidence="2" type="ORF">RHGRI_007563</name>
</gene>
<organism evidence="2 3">
    <name type="scientific">Rhododendron griersonianum</name>
    <dbReference type="NCBI Taxonomy" id="479676"/>
    <lineage>
        <taxon>Eukaryota</taxon>
        <taxon>Viridiplantae</taxon>
        <taxon>Streptophyta</taxon>
        <taxon>Embryophyta</taxon>
        <taxon>Tracheophyta</taxon>
        <taxon>Spermatophyta</taxon>
        <taxon>Magnoliopsida</taxon>
        <taxon>eudicotyledons</taxon>
        <taxon>Gunneridae</taxon>
        <taxon>Pentapetalae</taxon>
        <taxon>asterids</taxon>
        <taxon>Ericales</taxon>
        <taxon>Ericaceae</taxon>
        <taxon>Ericoideae</taxon>
        <taxon>Rhodoreae</taxon>
        <taxon>Rhododendron</taxon>
    </lineage>
</organism>
<comment type="caution">
    <text evidence="2">The sequence shown here is derived from an EMBL/GenBank/DDBJ whole genome shotgun (WGS) entry which is preliminary data.</text>
</comment>
<feature type="region of interest" description="Disordered" evidence="1">
    <location>
        <begin position="67"/>
        <end position="106"/>
    </location>
</feature>
<protein>
    <submittedName>
        <fullName evidence="2">Uncharacterized protein</fullName>
    </submittedName>
</protein>
<dbReference type="Proteomes" id="UP000823749">
    <property type="component" value="Chromosome 3"/>
</dbReference>
<evidence type="ECO:0000313" key="2">
    <source>
        <dbReference type="EMBL" id="KAG5557347.1"/>
    </source>
</evidence>